<dbReference type="Proteomes" id="UP000050360">
    <property type="component" value="Unassembled WGS sequence"/>
</dbReference>
<dbReference type="Pfam" id="PF01339">
    <property type="entry name" value="CheB_methylest"/>
    <property type="match status" value="1"/>
</dbReference>
<comment type="caution">
    <text evidence="4">Lacks conserved residue(s) required for the propagation of feature annotation.</text>
</comment>
<evidence type="ECO:0000313" key="7">
    <source>
        <dbReference type="Proteomes" id="UP000050360"/>
    </source>
</evidence>
<dbReference type="PROSITE" id="PS50122">
    <property type="entry name" value="CHEB"/>
    <property type="match status" value="1"/>
</dbReference>
<comment type="catalytic activity">
    <reaction evidence="3">
        <text>[protein]-L-glutamate 5-O-methyl ester + H2O = L-glutamyl-[protein] + methanol + H(+)</text>
        <dbReference type="Rhea" id="RHEA:23236"/>
        <dbReference type="Rhea" id="RHEA-COMP:10208"/>
        <dbReference type="Rhea" id="RHEA-COMP:10311"/>
        <dbReference type="ChEBI" id="CHEBI:15377"/>
        <dbReference type="ChEBI" id="CHEBI:15378"/>
        <dbReference type="ChEBI" id="CHEBI:17790"/>
        <dbReference type="ChEBI" id="CHEBI:29973"/>
        <dbReference type="ChEBI" id="CHEBI:82795"/>
        <dbReference type="EC" id="3.1.1.61"/>
    </reaction>
</comment>
<sequence>MPEKKSKARKNKVPIKPDEESTFSIVGIGASAGGLEALEKIFINMPHDSGMAFVIVMHFDPTAKSVMADILMRYTKMEVFQVEDGMKVEPNHVYIIPPNKDMAILHGTLHLYEPVVSKGIRHPIDFFFRSLADDRKENAICIILSGTGTEGTLA</sequence>
<feature type="domain" description="CheB-type methylesterase" evidence="5">
    <location>
        <begin position="19"/>
        <end position="154"/>
    </location>
</feature>
<gene>
    <name evidence="6" type="ORF">MPEBLZ_02525</name>
</gene>
<evidence type="ECO:0000256" key="4">
    <source>
        <dbReference type="PROSITE-ProRule" id="PRU00050"/>
    </source>
</evidence>
<dbReference type="InterPro" id="IPR000673">
    <property type="entry name" value="Sig_transdc_resp-reg_Me-estase"/>
</dbReference>
<dbReference type="CDD" id="cd16434">
    <property type="entry name" value="CheB-CheR_fusion"/>
    <property type="match status" value="1"/>
</dbReference>
<dbReference type="GO" id="GO:0005737">
    <property type="term" value="C:cytoplasm"/>
    <property type="evidence" value="ECO:0007669"/>
    <property type="project" value="InterPro"/>
</dbReference>
<dbReference type="Gene3D" id="3.40.50.180">
    <property type="entry name" value="Methylesterase CheB, C-terminal domain"/>
    <property type="match status" value="1"/>
</dbReference>
<evidence type="ECO:0000259" key="5">
    <source>
        <dbReference type="PROSITE" id="PS50122"/>
    </source>
</evidence>
<protein>
    <recommendedName>
        <fullName evidence="2">protein-glutamate methylesterase</fullName>
        <ecNumber evidence="2">3.1.1.61</ecNumber>
    </recommendedName>
</protein>
<dbReference type="InterPro" id="IPR035909">
    <property type="entry name" value="CheB_C"/>
</dbReference>
<comment type="caution">
    <text evidence="6">The sequence shown here is derived from an EMBL/GenBank/DDBJ whole genome shotgun (WGS) entry which is preliminary data.</text>
</comment>
<dbReference type="SUPFAM" id="SSF52738">
    <property type="entry name" value="Methylesterase CheB, C-terminal domain"/>
    <property type="match status" value="1"/>
</dbReference>
<dbReference type="GO" id="GO:0008984">
    <property type="term" value="F:protein-glutamate methylesterase activity"/>
    <property type="evidence" value="ECO:0007669"/>
    <property type="project" value="UniProtKB-EC"/>
</dbReference>
<organism evidence="6 7">
    <name type="scientific">Candidatus Methanoperedens nitratireducens</name>
    <dbReference type="NCBI Taxonomy" id="1392998"/>
    <lineage>
        <taxon>Archaea</taxon>
        <taxon>Methanobacteriati</taxon>
        <taxon>Methanobacteriota</taxon>
        <taxon>Stenosarchaea group</taxon>
        <taxon>Methanomicrobia</taxon>
        <taxon>Methanosarcinales</taxon>
        <taxon>ANME-2 cluster</taxon>
        <taxon>Candidatus Methanoperedentaceae</taxon>
        <taxon>Candidatus Methanoperedens</taxon>
    </lineage>
</organism>
<dbReference type="PANTHER" id="PTHR42872">
    <property type="entry name" value="PROTEIN-GLUTAMATE METHYLESTERASE/PROTEIN-GLUTAMINE GLUTAMINASE"/>
    <property type="match status" value="1"/>
</dbReference>
<dbReference type="GO" id="GO:0000156">
    <property type="term" value="F:phosphorelay response regulator activity"/>
    <property type="evidence" value="ECO:0007669"/>
    <property type="project" value="InterPro"/>
</dbReference>
<evidence type="ECO:0000313" key="6">
    <source>
        <dbReference type="EMBL" id="KPQ42917.1"/>
    </source>
</evidence>
<accession>A0A0P8CJ58</accession>
<evidence type="ECO:0000256" key="3">
    <source>
        <dbReference type="ARBA" id="ARBA00048267"/>
    </source>
</evidence>
<evidence type="ECO:0000256" key="2">
    <source>
        <dbReference type="ARBA" id="ARBA00039140"/>
    </source>
</evidence>
<reference evidence="6 7" key="1">
    <citation type="submission" date="2015-09" db="EMBL/GenBank/DDBJ databases">
        <title>A metagenomics-based metabolic model of nitrate-dependent anaerobic oxidation of methane by Methanoperedens-like archaea.</title>
        <authorList>
            <person name="Arshad A."/>
            <person name="Speth D.R."/>
            <person name="De Graaf R.M."/>
            <person name="Op Den Camp H.J."/>
            <person name="Jetten M.S."/>
            <person name="Welte C.U."/>
        </authorList>
    </citation>
    <scope>NUCLEOTIDE SEQUENCE [LARGE SCALE GENOMIC DNA]</scope>
</reference>
<name>A0A0P8CJ58_9EURY</name>
<dbReference type="PATRIC" id="fig|1719120.3.peg.2756"/>
<dbReference type="AlphaFoldDB" id="A0A0P8CJ58"/>
<dbReference type="EMBL" id="LKCM01000195">
    <property type="protein sequence ID" value="KPQ42917.1"/>
    <property type="molecule type" value="Genomic_DNA"/>
</dbReference>
<keyword evidence="1" id="KW-0378">Hydrolase</keyword>
<dbReference type="GO" id="GO:0006935">
    <property type="term" value="P:chemotaxis"/>
    <property type="evidence" value="ECO:0007669"/>
    <property type="project" value="InterPro"/>
</dbReference>
<proteinExistence type="predicted"/>
<evidence type="ECO:0000256" key="1">
    <source>
        <dbReference type="ARBA" id="ARBA00022801"/>
    </source>
</evidence>
<dbReference type="PANTHER" id="PTHR42872:SF6">
    <property type="entry name" value="PROTEIN-GLUTAMATE METHYLESTERASE_PROTEIN-GLUTAMINE GLUTAMINASE"/>
    <property type="match status" value="1"/>
</dbReference>
<dbReference type="EC" id="3.1.1.61" evidence="2"/>